<dbReference type="RefSeq" id="WP_033092067.1">
    <property type="nucleotide sequence ID" value="NZ_JQED01000003.1"/>
</dbReference>
<sequence>MKVVRVCGGFGNQLFQYAFYLAVKHKFNETTKLDIHDMASYELHNGYELERIFNLKENYCSREEKLTVQSTKNLFTKLCKEIKKYTPFTPRTYIKEKKHLHFSYQEVDLGSKDTTIYYRGSWQNPQYFNSIASEIREKLTFPKFTEPKSLALCQEISEHETVAIHIRRGDYLKHKALGGICDLPYYQNAIKKIEHLVDKPLFIIFSDDITWCRANINVENVRFVDWNSGEQSFQDMHLMSLCNHNIIANSSFSWWGAWLNANPNKIVISPNKWIHYTDSMGIVPSEWIKVETSI</sequence>
<evidence type="ECO:0000313" key="4">
    <source>
        <dbReference type="Proteomes" id="UP000029843"/>
    </source>
</evidence>
<dbReference type="GO" id="GO:0008107">
    <property type="term" value="F:galactoside 2-alpha-L-fucosyltransferase activity"/>
    <property type="evidence" value="ECO:0007669"/>
    <property type="project" value="InterPro"/>
</dbReference>
<dbReference type="PANTHER" id="PTHR11927:SF9">
    <property type="entry name" value="L-FUCOSYLTRANSFERASE"/>
    <property type="match status" value="1"/>
</dbReference>
<accession>A0A099KZ89</accession>
<dbReference type="GO" id="GO:0016020">
    <property type="term" value="C:membrane"/>
    <property type="evidence" value="ECO:0007669"/>
    <property type="project" value="InterPro"/>
</dbReference>
<dbReference type="AlphaFoldDB" id="A0A099KZ89"/>
<evidence type="ECO:0000256" key="1">
    <source>
        <dbReference type="ARBA" id="ARBA00022676"/>
    </source>
</evidence>
<organism evidence="3 4">
    <name type="scientific">Colwellia psychrerythraea</name>
    <name type="common">Vibrio psychroerythus</name>
    <dbReference type="NCBI Taxonomy" id="28229"/>
    <lineage>
        <taxon>Bacteria</taxon>
        <taxon>Pseudomonadati</taxon>
        <taxon>Pseudomonadota</taxon>
        <taxon>Gammaproteobacteria</taxon>
        <taxon>Alteromonadales</taxon>
        <taxon>Colwelliaceae</taxon>
        <taxon>Colwellia</taxon>
    </lineage>
</organism>
<dbReference type="CDD" id="cd11301">
    <property type="entry name" value="Fut1_Fut2_like"/>
    <property type="match status" value="1"/>
</dbReference>
<evidence type="ECO:0000313" key="3">
    <source>
        <dbReference type="EMBL" id="KGJ95520.1"/>
    </source>
</evidence>
<evidence type="ECO:0000256" key="2">
    <source>
        <dbReference type="ARBA" id="ARBA00022679"/>
    </source>
</evidence>
<keyword evidence="1" id="KW-0328">Glycosyltransferase</keyword>
<gene>
    <name evidence="3" type="ORF">ND2E_1302</name>
</gene>
<dbReference type="Proteomes" id="UP000029843">
    <property type="component" value="Unassembled WGS sequence"/>
</dbReference>
<name>A0A099KZ89_COLPS</name>
<dbReference type="OrthoDB" id="9794601at2"/>
<dbReference type="PATRIC" id="fig|28229.4.peg.295"/>
<dbReference type="InterPro" id="IPR002516">
    <property type="entry name" value="Glyco_trans_11"/>
</dbReference>
<comment type="caution">
    <text evidence="3">The sequence shown here is derived from an EMBL/GenBank/DDBJ whole genome shotgun (WGS) entry which is preliminary data.</text>
</comment>
<dbReference type="PANTHER" id="PTHR11927">
    <property type="entry name" value="GALACTOSIDE 2-L-FUCOSYLTRANSFERASE"/>
    <property type="match status" value="1"/>
</dbReference>
<dbReference type="GO" id="GO:0005975">
    <property type="term" value="P:carbohydrate metabolic process"/>
    <property type="evidence" value="ECO:0007669"/>
    <property type="project" value="InterPro"/>
</dbReference>
<protein>
    <submittedName>
        <fullName evidence="3">Glycosyl transferase family 11</fullName>
    </submittedName>
</protein>
<reference evidence="3 4" key="1">
    <citation type="submission" date="2014-08" db="EMBL/GenBank/DDBJ databases">
        <title>Genomic and Phenotypic Diversity of Colwellia psychrerythraea strains from Disparate Marine Basins.</title>
        <authorList>
            <person name="Techtmann S.M."/>
            <person name="Stelling S.C."/>
            <person name="Utturkar S.M."/>
            <person name="Alshibli N."/>
            <person name="Harris A."/>
            <person name="Brown S.D."/>
            <person name="Hazen T.C."/>
        </authorList>
    </citation>
    <scope>NUCLEOTIDE SEQUENCE [LARGE SCALE GENOMIC DNA]</scope>
    <source>
        <strain evidence="3 4">ND2E</strain>
    </source>
</reference>
<proteinExistence type="predicted"/>
<keyword evidence="2 3" id="KW-0808">Transferase</keyword>
<dbReference type="Pfam" id="PF01531">
    <property type="entry name" value="Glyco_transf_11"/>
    <property type="match status" value="1"/>
</dbReference>
<dbReference type="EMBL" id="JQED01000003">
    <property type="protein sequence ID" value="KGJ95520.1"/>
    <property type="molecule type" value="Genomic_DNA"/>
</dbReference>